<accession>X1DCD3</accession>
<reference evidence="1" key="1">
    <citation type="journal article" date="2014" name="Front. Microbiol.">
        <title>High frequency of phylogenetically diverse reductive dehalogenase-homologous genes in deep subseafloor sedimentary metagenomes.</title>
        <authorList>
            <person name="Kawai M."/>
            <person name="Futagami T."/>
            <person name="Toyoda A."/>
            <person name="Takaki Y."/>
            <person name="Nishi S."/>
            <person name="Hori S."/>
            <person name="Arai W."/>
            <person name="Tsubouchi T."/>
            <person name="Morono Y."/>
            <person name="Uchiyama I."/>
            <person name="Ito T."/>
            <person name="Fujiyama A."/>
            <person name="Inagaki F."/>
            <person name="Takami H."/>
        </authorList>
    </citation>
    <scope>NUCLEOTIDE SEQUENCE</scope>
    <source>
        <strain evidence="1">Expedition CK06-06</strain>
    </source>
</reference>
<gene>
    <name evidence="1" type="ORF">S01H4_55275</name>
</gene>
<proteinExistence type="predicted"/>
<feature type="non-terminal residue" evidence="1">
    <location>
        <position position="1"/>
    </location>
</feature>
<dbReference type="SUPFAM" id="SSF48452">
    <property type="entry name" value="TPR-like"/>
    <property type="match status" value="1"/>
</dbReference>
<dbReference type="InterPro" id="IPR011990">
    <property type="entry name" value="TPR-like_helical_dom_sf"/>
</dbReference>
<protein>
    <submittedName>
        <fullName evidence="1">Uncharacterized protein</fullName>
    </submittedName>
</protein>
<evidence type="ECO:0000313" key="1">
    <source>
        <dbReference type="EMBL" id="GAH17887.1"/>
    </source>
</evidence>
<organism evidence="1">
    <name type="scientific">marine sediment metagenome</name>
    <dbReference type="NCBI Taxonomy" id="412755"/>
    <lineage>
        <taxon>unclassified sequences</taxon>
        <taxon>metagenomes</taxon>
        <taxon>ecological metagenomes</taxon>
    </lineage>
</organism>
<dbReference type="EMBL" id="BART01031883">
    <property type="protein sequence ID" value="GAH17887.1"/>
    <property type="molecule type" value="Genomic_DNA"/>
</dbReference>
<sequence>NELNNKYMLGWILIYIGEVYRQRGDLGRALESIEQGLVIDRELGRIREQALDHDVLIHVLIDKGDIKRAEQALQDLKQLLNQFKDKQITDSPKTNREISEIASLYLLNKALMGATNRSYWSCIICNRNV</sequence>
<name>X1DCD3_9ZZZZ</name>
<dbReference type="Gene3D" id="1.25.40.10">
    <property type="entry name" value="Tetratricopeptide repeat domain"/>
    <property type="match status" value="1"/>
</dbReference>
<comment type="caution">
    <text evidence="1">The sequence shown here is derived from an EMBL/GenBank/DDBJ whole genome shotgun (WGS) entry which is preliminary data.</text>
</comment>
<dbReference type="AlphaFoldDB" id="X1DCD3"/>